<evidence type="ECO:0000313" key="3">
    <source>
        <dbReference type="Proteomes" id="UP000014500"/>
    </source>
</evidence>
<dbReference type="EMBL" id="JH431612">
    <property type="status" value="NOT_ANNOTATED_CDS"/>
    <property type="molecule type" value="Genomic_DNA"/>
</dbReference>
<dbReference type="AlphaFoldDB" id="T1IWE6"/>
<reference evidence="2" key="2">
    <citation type="submission" date="2015-02" db="UniProtKB">
        <authorList>
            <consortium name="EnsemblMetazoa"/>
        </authorList>
    </citation>
    <scope>IDENTIFICATION</scope>
</reference>
<evidence type="ECO:0000313" key="2">
    <source>
        <dbReference type="EnsemblMetazoa" id="SMAR005513-PA"/>
    </source>
</evidence>
<accession>T1IWE6</accession>
<name>T1IWE6_STRMM</name>
<feature type="compositionally biased region" description="Basic and acidic residues" evidence="1">
    <location>
        <begin position="1"/>
        <end position="12"/>
    </location>
</feature>
<proteinExistence type="predicted"/>
<feature type="region of interest" description="Disordered" evidence="1">
    <location>
        <begin position="1"/>
        <end position="29"/>
    </location>
</feature>
<feature type="compositionally biased region" description="Basic and acidic residues" evidence="1">
    <location>
        <begin position="253"/>
        <end position="265"/>
    </location>
</feature>
<feature type="region of interest" description="Disordered" evidence="1">
    <location>
        <begin position="236"/>
        <end position="265"/>
    </location>
</feature>
<dbReference type="Proteomes" id="UP000014500">
    <property type="component" value="Unassembled WGS sequence"/>
</dbReference>
<evidence type="ECO:0000256" key="1">
    <source>
        <dbReference type="SAM" id="MobiDB-lite"/>
    </source>
</evidence>
<sequence>MKQDNTRREEKSQNPCRRPKKKVTVKDDDLSTSEYDDIFQIASSPLRMVNENKLKPTHPAPNSYYCIKPKGNENSKSISVEAKHPLKENAARLKHKNKVRPERPSATDHKCKKNATKGKFIKIAFRQGVSNPAAKILQKLRKIAPIAARIKKNGIDDHKKKVSICDHKKKVNICDHKKKVSICDHKKKISIGGLKKKVSIGAQKKKVSIGSQKKKVSISDHKKKVGINDRKTKVGINDRKKKVGSTGTNRTTSDAKKEPKKLDPKTLGDKPIGVLTCNKEKWVLTLDFSNMAVRQVKVFIADRKVEVRGLYRANKKMWRNINENYIIPECYPCVVHNTKNGIWTIVARDCKGKCAWHRPEWSFSDGFKWPWEGCKTWPFETPK</sequence>
<keyword evidence="3" id="KW-1185">Reference proteome</keyword>
<organism evidence="2 3">
    <name type="scientific">Strigamia maritima</name>
    <name type="common">European centipede</name>
    <name type="synonym">Geophilus maritimus</name>
    <dbReference type="NCBI Taxonomy" id="126957"/>
    <lineage>
        <taxon>Eukaryota</taxon>
        <taxon>Metazoa</taxon>
        <taxon>Ecdysozoa</taxon>
        <taxon>Arthropoda</taxon>
        <taxon>Myriapoda</taxon>
        <taxon>Chilopoda</taxon>
        <taxon>Pleurostigmophora</taxon>
        <taxon>Geophilomorpha</taxon>
        <taxon>Linotaeniidae</taxon>
        <taxon>Strigamia</taxon>
    </lineage>
</organism>
<protein>
    <submittedName>
        <fullName evidence="2">Uncharacterized protein</fullName>
    </submittedName>
</protein>
<reference evidence="3" key="1">
    <citation type="submission" date="2011-05" db="EMBL/GenBank/DDBJ databases">
        <authorList>
            <person name="Richards S.R."/>
            <person name="Qu J."/>
            <person name="Jiang H."/>
            <person name="Jhangiani S.N."/>
            <person name="Agravi P."/>
            <person name="Goodspeed R."/>
            <person name="Gross S."/>
            <person name="Mandapat C."/>
            <person name="Jackson L."/>
            <person name="Mathew T."/>
            <person name="Pu L."/>
            <person name="Thornton R."/>
            <person name="Saada N."/>
            <person name="Wilczek-Boney K.B."/>
            <person name="Lee S."/>
            <person name="Kovar C."/>
            <person name="Wu Y."/>
            <person name="Scherer S.E."/>
            <person name="Worley K.C."/>
            <person name="Muzny D.M."/>
            <person name="Gibbs R."/>
        </authorList>
    </citation>
    <scope>NUCLEOTIDE SEQUENCE</scope>
    <source>
        <strain evidence="3">Brora</strain>
    </source>
</reference>
<dbReference type="HOGENOM" id="CLU_722240_0_0_1"/>
<dbReference type="EnsemblMetazoa" id="SMAR005513-RA">
    <property type="protein sequence ID" value="SMAR005513-PA"/>
    <property type="gene ID" value="SMAR005513"/>
</dbReference>